<dbReference type="InterPro" id="IPR001610">
    <property type="entry name" value="PAC"/>
</dbReference>
<dbReference type="SUPFAM" id="SSF55785">
    <property type="entry name" value="PYP-like sensor domain (PAS domain)"/>
    <property type="match status" value="1"/>
</dbReference>
<dbReference type="SMART" id="SM00052">
    <property type="entry name" value="EAL"/>
    <property type="match status" value="1"/>
</dbReference>
<evidence type="ECO:0000259" key="5">
    <source>
        <dbReference type="PROSITE" id="PS50887"/>
    </source>
</evidence>
<dbReference type="PANTHER" id="PTHR44757">
    <property type="entry name" value="DIGUANYLATE CYCLASE DGCP"/>
    <property type="match status" value="1"/>
</dbReference>
<dbReference type="SUPFAM" id="SSF55073">
    <property type="entry name" value="Nucleotide cyclase"/>
    <property type="match status" value="1"/>
</dbReference>
<comment type="caution">
    <text evidence="6">The sequence shown here is derived from an EMBL/GenBank/DDBJ whole genome shotgun (WGS) entry which is preliminary data.</text>
</comment>
<dbReference type="Pfam" id="PF00990">
    <property type="entry name" value="GGDEF"/>
    <property type="match status" value="1"/>
</dbReference>
<proteinExistence type="predicted"/>
<dbReference type="EC" id="3.1.4.52" evidence="1"/>
<dbReference type="InterPro" id="IPR000160">
    <property type="entry name" value="GGDEF_dom"/>
</dbReference>
<dbReference type="Gene3D" id="3.20.20.450">
    <property type="entry name" value="EAL domain"/>
    <property type="match status" value="1"/>
</dbReference>
<dbReference type="NCBIfam" id="TIGR00229">
    <property type="entry name" value="sensory_box"/>
    <property type="match status" value="1"/>
</dbReference>
<dbReference type="InterPro" id="IPR000700">
    <property type="entry name" value="PAS-assoc_C"/>
</dbReference>
<dbReference type="Proteomes" id="UP000283993">
    <property type="component" value="Unassembled WGS sequence"/>
</dbReference>
<dbReference type="Gene3D" id="3.30.70.270">
    <property type="match status" value="1"/>
</dbReference>
<keyword evidence="7" id="KW-1185">Reference proteome</keyword>
<gene>
    <name evidence="6" type="ORF">SAOR_14630</name>
</gene>
<name>A0A423PFS9_9GAMM</name>
<dbReference type="InterPro" id="IPR001633">
    <property type="entry name" value="EAL_dom"/>
</dbReference>
<evidence type="ECO:0000259" key="4">
    <source>
        <dbReference type="PROSITE" id="PS50883"/>
    </source>
</evidence>
<dbReference type="SMART" id="SM00267">
    <property type="entry name" value="GGDEF"/>
    <property type="match status" value="1"/>
</dbReference>
<evidence type="ECO:0000256" key="2">
    <source>
        <dbReference type="ARBA" id="ARBA00022636"/>
    </source>
</evidence>
<dbReference type="CDD" id="cd01948">
    <property type="entry name" value="EAL"/>
    <property type="match status" value="1"/>
</dbReference>
<feature type="domain" description="EAL" evidence="4">
    <location>
        <begin position="321"/>
        <end position="575"/>
    </location>
</feature>
<reference evidence="6 7" key="1">
    <citation type="submission" date="2013-10" db="EMBL/GenBank/DDBJ databases">
        <title>Salinisphaera orenii MK-B5 Genome Sequencing.</title>
        <authorList>
            <person name="Lai Q."/>
            <person name="Li C."/>
            <person name="Shao Z."/>
        </authorList>
    </citation>
    <scope>NUCLEOTIDE SEQUENCE [LARGE SCALE GENOMIC DNA]</scope>
    <source>
        <strain evidence="6 7">MK-B5</strain>
    </source>
</reference>
<dbReference type="PROSITE" id="PS50113">
    <property type="entry name" value="PAC"/>
    <property type="match status" value="1"/>
</dbReference>
<dbReference type="PROSITE" id="PS50883">
    <property type="entry name" value="EAL"/>
    <property type="match status" value="1"/>
</dbReference>
<dbReference type="Pfam" id="PF08448">
    <property type="entry name" value="PAS_4"/>
    <property type="match status" value="1"/>
</dbReference>
<dbReference type="InterPro" id="IPR000014">
    <property type="entry name" value="PAS"/>
</dbReference>
<dbReference type="InterPro" id="IPR043128">
    <property type="entry name" value="Rev_trsase/Diguanyl_cyclase"/>
</dbReference>
<evidence type="ECO:0000259" key="3">
    <source>
        <dbReference type="PROSITE" id="PS50113"/>
    </source>
</evidence>
<evidence type="ECO:0000256" key="1">
    <source>
        <dbReference type="ARBA" id="ARBA00012282"/>
    </source>
</evidence>
<feature type="domain" description="PAC" evidence="3">
    <location>
        <begin position="98"/>
        <end position="150"/>
    </location>
</feature>
<accession>A0A423PFS9</accession>
<sequence>MSGAGGQGGSAPAEKPKPLDLPQLRAVIDRLPRSVFAGLLDVDGVLIDANRAALDAIDARPEDVLGQPFETTPWWRFSEVSRRQLRAAIRDGRDGKRSRFEAAMQDRDGRVLLLDFSLEPLYGASGEVEYLVPAASDLTERRVAEQRIEYLATHDEITGLPNRHLLQARLAEAMEQAGPDQVVIVLLIDLDRFNLINLSLGHGAGDTVLCEAARRLMDWAGDRDRVARVGGDEFAVLLDGDVDPAAAATAVADILGRAITVEGQEIHLTCSIGCARHSAAGDADDGLLLKKASAALYGAKARGGNLAEVYRRGPDDRDPERLALESALHHAIERDELFLCYQPQVDLASGRIVGAEALMRWRRPGHGVVPPDRFIPIAEQTGRIVPMGAWALETALATTRGWLAGELALAQISVNISAREFLRPDFVRQVETMLHTADVAPQRLTLELTESMLMDDAEGAVRTLAALKALGVRLALDDFGTGYSSLSYLRRFPLDVIKIDRSFVRDIAVDASTAAIVDATIRMAHSLNLDVVAEGVETEAQLAELAARGCDQAQGYLFSAPVPAEDLAALLRSDPPWAVAPARPVPER</sequence>
<protein>
    <recommendedName>
        <fullName evidence="1">cyclic-guanylate-specific phosphodiesterase</fullName>
        <ecNumber evidence="1">3.1.4.52</ecNumber>
    </recommendedName>
</protein>
<dbReference type="PROSITE" id="PS50887">
    <property type="entry name" value="GGDEF"/>
    <property type="match status" value="1"/>
</dbReference>
<evidence type="ECO:0000313" key="6">
    <source>
        <dbReference type="EMBL" id="ROO24430.1"/>
    </source>
</evidence>
<dbReference type="Pfam" id="PF00563">
    <property type="entry name" value="EAL"/>
    <property type="match status" value="1"/>
</dbReference>
<dbReference type="InterPro" id="IPR029787">
    <property type="entry name" value="Nucleotide_cyclase"/>
</dbReference>
<dbReference type="FunFam" id="3.20.20.450:FF:000001">
    <property type="entry name" value="Cyclic di-GMP phosphodiesterase yahA"/>
    <property type="match status" value="1"/>
</dbReference>
<dbReference type="GO" id="GO:0071111">
    <property type="term" value="F:cyclic-guanylate-specific phosphodiesterase activity"/>
    <property type="evidence" value="ECO:0007669"/>
    <property type="project" value="UniProtKB-EC"/>
</dbReference>
<dbReference type="SUPFAM" id="SSF141868">
    <property type="entry name" value="EAL domain-like"/>
    <property type="match status" value="1"/>
</dbReference>
<dbReference type="InterPro" id="IPR035919">
    <property type="entry name" value="EAL_sf"/>
</dbReference>
<dbReference type="AlphaFoldDB" id="A0A423PFS9"/>
<dbReference type="InterPro" id="IPR035965">
    <property type="entry name" value="PAS-like_dom_sf"/>
</dbReference>
<dbReference type="SMART" id="SM00086">
    <property type="entry name" value="PAC"/>
    <property type="match status" value="1"/>
</dbReference>
<dbReference type="RefSeq" id="WP_185015715.1">
    <property type="nucleotide sequence ID" value="NZ_AYKH01000042.1"/>
</dbReference>
<keyword evidence="2" id="KW-0973">c-di-GMP</keyword>
<dbReference type="CDD" id="cd01949">
    <property type="entry name" value="GGDEF"/>
    <property type="match status" value="1"/>
</dbReference>
<evidence type="ECO:0000313" key="7">
    <source>
        <dbReference type="Proteomes" id="UP000283993"/>
    </source>
</evidence>
<dbReference type="NCBIfam" id="TIGR00254">
    <property type="entry name" value="GGDEF"/>
    <property type="match status" value="1"/>
</dbReference>
<dbReference type="EMBL" id="AYKH01000042">
    <property type="protein sequence ID" value="ROO24430.1"/>
    <property type="molecule type" value="Genomic_DNA"/>
</dbReference>
<dbReference type="InterPro" id="IPR052155">
    <property type="entry name" value="Biofilm_reg_signaling"/>
</dbReference>
<dbReference type="PANTHER" id="PTHR44757:SF2">
    <property type="entry name" value="BIOFILM ARCHITECTURE MAINTENANCE PROTEIN MBAA"/>
    <property type="match status" value="1"/>
</dbReference>
<dbReference type="Gene3D" id="3.30.450.20">
    <property type="entry name" value="PAS domain"/>
    <property type="match status" value="1"/>
</dbReference>
<feature type="domain" description="GGDEF" evidence="5">
    <location>
        <begin position="181"/>
        <end position="312"/>
    </location>
</feature>
<organism evidence="6 7">
    <name type="scientific">Salinisphaera orenii MK-B5</name>
    <dbReference type="NCBI Taxonomy" id="856730"/>
    <lineage>
        <taxon>Bacteria</taxon>
        <taxon>Pseudomonadati</taxon>
        <taxon>Pseudomonadota</taxon>
        <taxon>Gammaproteobacteria</taxon>
        <taxon>Salinisphaerales</taxon>
        <taxon>Salinisphaeraceae</taxon>
        <taxon>Salinisphaera</taxon>
    </lineage>
</organism>
<dbReference type="CDD" id="cd00130">
    <property type="entry name" value="PAS"/>
    <property type="match status" value="1"/>
</dbReference>
<dbReference type="InterPro" id="IPR013656">
    <property type="entry name" value="PAS_4"/>
</dbReference>